<evidence type="ECO:0000313" key="2">
    <source>
        <dbReference type="Proteomes" id="UP001153069"/>
    </source>
</evidence>
<evidence type="ECO:0000313" key="1">
    <source>
        <dbReference type="EMBL" id="CAB9524204.1"/>
    </source>
</evidence>
<proteinExistence type="predicted"/>
<keyword evidence="2" id="KW-1185">Reference proteome</keyword>
<reference evidence="1" key="1">
    <citation type="submission" date="2020-06" db="EMBL/GenBank/DDBJ databases">
        <authorList>
            <consortium name="Plant Systems Biology data submission"/>
        </authorList>
    </citation>
    <scope>NUCLEOTIDE SEQUENCE</scope>
    <source>
        <strain evidence="1">D6</strain>
    </source>
</reference>
<dbReference type="EMBL" id="CAICTM010001505">
    <property type="protein sequence ID" value="CAB9524204.1"/>
    <property type="molecule type" value="Genomic_DNA"/>
</dbReference>
<comment type="caution">
    <text evidence="1">The sequence shown here is derived from an EMBL/GenBank/DDBJ whole genome shotgun (WGS) entry which is preliminary data.</text>
</comment>
<dbReference type="Proteomes" id="UP001153069">
    <property type="component" value="Unassembled WGS sequence"/>
</dbReference>
<name>A0A9N8ESB6_9STRA</name>
<gene>
    <name evidence="1" type="ORF">SEMRO_1507_G278351.1</name>
</gene>
<organism evidence="1 2">
    <name type="scientific">Seminavis robusta</name>
    <dbReference type="NCBI Taxonomy" id="568900"/>
    <lineage>
        <taxon>Eukaryota</taxon>
        <taxon>Sar</taxon>
        <taxon>Stramenopiles</taxon>
        <taxon>Ochrophyta</taxon>
        <taxon>Bacillariophyta</taxon>
        <taxon>Bacillariophyceae</taxon>
        <taxon>Bacillariophycidae</taxon>
        <taxon>Naviculales</taxon>
        <taxon>Naviculaceae</taxon>
        <taxon>Seminavis</taxon>
    </lineage>
</organism>
<accession>A0A9N8ESB6</accession>
<dbReference type="AlphaFoldDB" id="A0A9N8ESB6"/>
<sequence length="118" mass="13836">MTAYDIYSATSLAVAGGYPLRLPSLINRTWYQPPECSEFVPCFKFDTHFSKEPAEGRGYQQYLIPFQFYLRKNWIMDWEGLLQEFSSKIMKWQLSSSCFEQECGNTFFAVLSGFNFLF</sequence>
<protein>
    <submittedName>
        <fullName evidence="1">Uncharacterized protein</fullName>
    </submittedName>
</protein>